<dbReference type="InterPro" id="IPR047886">
    <property type="entry name" value="ARHGAP20-like_RhoGAP"/>
</dbReference>
<dbReference type="InterPro" id="IPR008936">
    <property type="entry name" value="Rho_GTPase_activation_prot"/>
</dbReference>
<dbReference type="InterPro" id="IPR011993">
    <property type="entry name" value="PH-like_dom_sf"/>
</dbReference>
<evidence type="ECO:0000313" key="11">
    <source>
        <dbReference type="Proteomes" id="UP000472277"/>
    </source>
</evidence>
<dbReference type="FunFam" id="1.10.555.10:FF:000025">
    <property type="entry name" value="Rho GTPase-activating protein 20"/>
    <property type="match status" value="1"/>
</dbReference>
<feature type="region of interest" description="Disordered" evidence="6">
    <location>
        <begin position="656"/>
        <end position="675"/>
    </location>
</feature>
<dbReference type="InParanoid" id="A0A674CGW5"/>
<feature type="region of interest" description="Disordered" evidence="6">
    <location>
        <begin position="1"/>
        <end position="58"/>
    </location>
</feature>
<keyword evidence="2" id="KW-0597">Phosphoprotein</keyword>
<dbReference type="PROSITE" id="PS50003">
    <property type="entry name" value="PH_DOMAIN"/>
    <property type="match status" value="1"/>
</dbReference>
<dbReference type="FunFam" id="2.30.29.30:FF:000217">
    <property type="entry name" value="Rho GTPase activating protein 20"/>
    <property type="match status" value="1"/>
</dbReference>
<dbReference type="InterPro" id="IPR000198">
    <property type="entry name" value="RhoGAP_dom"/>
</dbReference>
<feature type="domain" description="Ras-associating" evidence="8">
    <location>
        <begin position="184"/>
        <end position="302"/>
    </location>
</feature>
<feature type="compositionally biased region" description="Polar residues" evidence="6">
    <location>
        <begin position="1"/>
        <end position="17"/>
    </location>
</feature>
<feature type="region of interest" description="Disordered" evidence="6">
    <location>
        <begin position="1080"/>
        <end position="1105"/>
    </location>
</feature>
<keyword evidence="11" id="KW-1185">Reference proteome</keyword>
<dbReference type="PANTHER" id="PTHR23179">
    <property type="entry name" value="T-CELL ACTIVATION RHO GTPASE ACTIVATING PROTEIN-RELATED"/>
    <property type="match status" value="1"/>
</dbReference>
<dbReference type="SMART" id="SM00324">
    <property type="entry name" value="RhoGAP"/>
    <property type="match status" value="1"/>
</dbReference>
<feature type="compositionally biased region" description="Polar residues" evidence="6">
    <location>
        <begin position="1081"/>
        <end position="1091"/>
    </location>
</feature>
<dbReference type="SUPFAM" id="SSF50729">
    <property type="entry name" value="PH domain-like"/>
    <property type="match status" value="1"/>
</dbReference>
<evidence type="ECO:0000259" key="8">
    <source>
        <dbReference type="PROSITE" id="PS50200"/>
    </source>
</evidence>
<accession>A0A674CGW5</accession>
<evidence type="ECO:0000256" key="6">
    <source>
        <dbReference type="SAM" id="MobiDB-lite"/>
    </source>
</evidence>
<dbReference type="InterPro" id="IPR000159">
    <property type="entry name" value="RA_dom"/>
</dbReference>
<sequence>MTPQQSIGSHSEVNCNESRIPEKEKKMRTALQRRHSGQSAITKAFSKPKGHSRDAVPVPSPRAALIQSLTSQSAEFVMEEHVQLSTGLQTQERHLFLFSDTLIIAKSKSSTSRKRKERVRLCEMWLASCMEEVAERKLCSKNSFVIGWPTTNYVVTLSSSESKEKWLSTLQWHITKSKEVEYLSNLTMKVVLMDIGNSAMTTVNVDNTCDVDKVIRILTQQFRLTGRPTDYRLWVVSGREEAPYPLIGHEHPFSIILNSLREMDRQASAVTNNILTVDGSLYLDHLLKDASGPRFILRLKAEGGGHGRADSFQKHIKRKKSLLDWALRRGHGSQGGGYPESPTTPHKLFGLSLSSICHHGNLPRPIMDMLYLLYHEGPTTTGIFRRSANAKTCRELKERLNSGNSVQLEGESVFVAASVITDFLRNIPGSVLSTGLYEKWMEVMAADIEDKIELIKGLLSQLPEDNVTLLRYLFALLYHIQESSQENQMNALNLALCIAPNMLWLPVPTGPEEESQSTKKVAALIQLLIENTPAIFGKDVECIFTETNCEQGTVEDVMVESYQQLYLSDDWDWEKQGGIHSPNREPLFLSPGKLVLKEDKEILGLLNEVDSLKKQHVSEESAYSCGNLDFMSSLSSGSICSLMGTQSLRSARCSSEPSVSLASPQSGSQSQIHTPVARQSSCDAAVMCGCADHSQHTHKPHAKGLLKGDSSPRVGGSRSRYAFWRSPQVASRFWHPAQRLAMSNRSSFSSLSSTATSPSASSLSSIDSAFSFCSDSVSSPNEPSSLPFLFGTSARLRPLTPDTPKKFPKDWSMTFPVAVAQAPEVLDLYNKYDEREEDKEHYRSISIQNREDYQLSTQSLCSFKGENSQSPVSQPDDSENFISDWSGEQVHQSQKDKVFETSESKGQTKEISITHIQLRKTNNQAVNKEEVKRTKITFYTSSNRMLVKKQSDQPVEECGVSLVSDTRREHQENEELLGQSVQVHIPQTVFYGQNTPLVLQSVSIRQSVNNKEKGEKTKTEIDCGEVVPEQLGGGCTPLSQASSKTNAKTASTISHKTATTISHTIRIKLPATVRNTVREYFSSSDNKNGNSDAKAIEKKRVSKLQ</sequence>
<dbReference type="SUPFAM" id="SSF48350">
    <property type="entry name" value="GTPase activation domain, GAP"/>
    <property type="match status" value="1"/>
</dbReference>
<dbReference type="InterPro" id="IPR047887">
    <property type="entry name" value="ARHGAP20_PH"/>
</dbReference>
<dbReference type="GO" id="GO:0005096">
    <property type="term" value="F:GTPase activator activity"/>
    <property type="evidence" value="ECO:0007669"/>
    <property type="project" value="UniProtKB-KW"/>
</dbReference>
<evidence type="ECO:0000256" key="1">
    <source>
        <dbReference type="ARBA" id="ARBA00022468"/>
    </source>
</evidence>
<protein>
    <recommendedName>
        <fullName evidence="4">Rho GTPase-activating protein 20</fullName>
    </recommendedName>
    <alternativeName>
        <fullName evidence="5">Rho-type GTPase-activating protein 20</fullName>
    </alternativeName>
</protein>
<proteinExistence type="predicted"/>
<dbReference type="CDD" id="cd17115">
    <property type="entry name" value="RA_RHG20"/>
    <property type="match status" value="1"/>
</dbReference>
<dbReference type="Proteomes" id="UP000472277">
    <property type="component" value="Chromosome 19"/>
</dbReference>
<name>A0A674CGW5_SALTR</name>
<keyword evidence="1" id="KW-0343">GTPase activation</keyword>
<feature type="domain" description="PH" evidence="7">
    <location>
        <begin position="75"/>
        <end position="175"/>
    </location>
</feature>
<dbReference type="GO" id="GO:0007165">
    <property type="term" value="P:signal transduction"/>
    <property type="evidence" value="ECO:0007669"/>
    <property type="project" value="InterPro"/>
</dbReference>
<organism evidence="10 11">
    <name type="scientific">Salmo trutta</name>
    <name type="common">Brown trout</name>
    <dbReference type="NCBI Taxonomy" id="8032"/>
    <lineage>
        <taxon>Eukaryota</taxon>
        <taxon>Metazoa</taxon>
        <taxon>Chordata</taxon>
        <taxon>Craniata</taxon>
        <taxon>Vertebrata</taxon>
        <taxon>Euteleostomi</taxon>
        <taxon>Actinopterygii</taxon>
        <taxon>Neopterygii</taxon>
        <taxon>Teleostei</taxon>
        <taxon>Protacanthopterygii</taxon>
        <taxon>Salmoniformes</taxon>
        <taxon>Salmonidae</taxon>
        <taxon>Salmoninae</taxon>
        <taxon>Salmo</taxon>
    </lineage>
</organism>
<gene>
    <name evidence="10" type="primary">arhgap20b</name>
</gene>
<dbReference type="Gene3D" id="2.30.29.30">
    <property type="entry name" value="Pleckstrin-homology domain (PH domain)/Phosphotyrosine-binding domain (PTB)"/>
    <property type="match status" value="1"/>
</dbReference>
<dbReference type="PANTHER" id="PTHR23179:SF36">
    <property type="entry name" value="RHO-GAP DOMAIN-CONTAINING PROTEIN"/>
    <property type="match status" value="1"/>
</dbReference>
<dbReference type="CDD" id="cd04402">
    <property type="entry name" value="RhoGAP_ARHGAP20"/>
    <property type="match status" value="1"/>
</dbReference>
<evidence type="ECO:0000256" key="3">
    <source>
        <dbReference type="ARBA" id="ARBA00055252"/>
    </source>
</evidence>
<dbReference type="InterPro" id="IPR001849">
    <property type="entry name" value="PH_domain"/>
</dbReference>
<dbReference type="SMART" id="SM00233">
    <property type="entry name" value="PH"/>
    <property type="match status" value="1"/>
</dbReference>
<feature type="domain" description="Rho-GAP" evidence="9">
    <location>
        <begin position="351"/>
        <end position="536"/>
    </location>
</feature>
<dbReference type="GO" id="GO:0035023">
    <property type="term" value="P:regulation of Rho protein signal transduction"/>
    <property type="evidence" value="ECO:0007669"/>
    <property type="project" value="InterPro"/>
</dbReference>
<reference evidence="10" key="2">
    <citation type="submission" date="2025-09" db="UniProtKB">
        <authorList>
            <consortium name="Ensembl"/>
        </authorList>
    </citation>
    <scope>IDENTIFICATION</scope>
</reference>
<dbReference type="Gene3D" id="1.10.555.10">
    <property type="entry name" value="Rho GTPase activation protein"/>
    <property type="match status" value="1"/>
</dbReference>
<dbReference type="GeneTree" id="ENSGT00940000154633"/>
<dbReference type="OrthoDB" id="9994905at2759"/>
<dbReference type="AlphaFoldDB" id="A0A674CGW5"/>
<evidence type="ECO:0000256" key="2">
    <source>
        <dbReference type="ARBA" id="ARBA00022553"/>
    </source>
</evidence>
<dbReference type="Pfam" id="PF00620">
    <property type="entry name" value="RhoGAP"/>
    <property type="match status" value="1"/>
</dbReference>
<dbReference type="CDD" id="cd13319">
    <property type="entry name" value="PH_RARhoGAP"/>
    <property type="match status" value="1"/>
</dbReference>
<evidence type="ECO:0000259" key="7">
    <source>
        <dbReference type="PROSITE" id="PS50003"/>
    </source>
</evidence>
<dbReference type="Pfam" id="PF22286">
    <property type="entry name" value="RHG20_PH"/>
    <property type="match status" value="1"/>
</dbReference>
<comment type="function">
    <text evidence="3">GTPase activator for the Rho-type GTPases by converting them to an inactive GDP-bound state.</text>
</comment>
<reference evidence="10" key="1">
    <citation type="submission" date="2025-08" db="UniProtKB">
        <authorList>
            <consortium name="Ensembl"/>
        </authorList>
    </citation>
    <scope>IDENTIFICATION</scope>
</reference>
<evidence type="ECO:0000256" key="5">
    <source>
        <dbReference type="ARBA" id="ARBA00083374"/>
    </source>
</evidence>
<evidence type="ECO:0000259" key="9">
    <source>
        <dbReference type="PROSITE" id="PS50238"/>
    </source>
</evidence>
<dbReference type="OMA" id="ALLWHIN"/>
<dbReference type="PROSITE" id="PS50238">
    <property type="entry name" value="RHOGAP"/>
    <property type="match status" value="1"/>
</dbReference>
<evidence type="ECO:0000256" key="4">
    <source>
        <dbReference type="ARBA" id="ARBA00070254"/>
    </source>
</evidence>
<dbReference type="Ensembl" id="ENSSTUT00000087703.1">
    <property type="protein sequence ID" value="ENSSTUP00000082436.1"/>
    <property type="gene ID" value="ENSSTUG00000036240.1"/>
</dbReference>
<dbReference type="InterPro" id="IPR047888">
    <property type="entry name" value="ARHGAP20_RA"/>
</dbReference>
<dbReference type="PROSITE" id="PS50200">
    <property type="entry name" value="RA"/>
    <property type="match status" value="1"/>
</dbReference>
<dbReference type="Pfam" id="PF00788">
    <property type="entry name" value="RA"/>
    <property type="match status" value="1"/>
</dbReference>
<evidence type="ECO:0000313" key="10">
    <source>
        <dbReference type="Ensembl" id="ENSSTUP00000082436.1"/>
    </source>
</evidence>